<evidence type="ECO:0000313" key="3">
    <source>
        <dbReference type="Proteomes" id="UP001576780"/>
    </source>
</evidence>
<reference evidence="2 3" key="1">
    <citation type="submission" date="2024-09" db="EMBL/GenBank/DDBJ databases">
        <title>Floridaenema gen nov. (Aerosakkonemataceae, Aerosakkonematales ord. nov., Cyanobacteria) from benthic tropical and subtropical fresh waters, with the description of four new species.</title>
        <authorList>
            <person name="Moretto J.A."/>
            <person name="Berthold D.E."/>
            <person name="Lefler F.W."/>
            <person name="Huang I.-S."/>
            <person name="Laughinghouse H. IV."/>
        </authorList>
    </citation>
    <scope>NUCLEOTIDE SEQUENCE [LARGE SCALE GENOMIC DNA]</scope>
    <source>
        <strain evidence="2 3">BLCC-F167</strain>
    </source>
</reference>
<keyword evidence="3" id="KW-1185">Reference proteome</keyword>
<evidence type="ECO:0000313" key="2">
    <source>
        <dbReference type="EMBL" id="MFB2838460.1"/>
    </source>
</evidence>
<proteinExistence type="predicted"/>
<keyword evidence="1" id="KW-0472">Membrane</keyword>
<feature type="transmembrane region" description="Helical" evidence="1">
    <location>
        <begin position="99"/>
        <end position="115"/>
    </location>
</feature>
<name>A0ABV4WTN0_9CYAN</name>
<dbReference type="Pfam" id="PF05857">
    <property type="entry name" value="TraX"/>
    <property type="match status" value="1"/>
</dbReference>
<organism evidence="2 3">
    <name type="scientific">Floridaenema evergladense BLCC-F167</name>
    <dbReference type="NCBI Taxonomy" id="3153639"/>
    <lineage>
        <taxon>Bacteria</taxon>
        <taxon>Bacillati</taxon>
        <taxon>Cyanobacteriota</taxon>
        <taxon>Cyanophyceae</taxon>
        <taxon>Oscillatoriophycideae</taxon>
        <taxon>Aerosakkonematales</taxon>
        <taxon>Aerosakkonemataceae</taxon>
        <taxon>Floridanema</taxon>
        <taxon>Floridanema evergladense</taxon>
    </lineage>
</organism>
<feature type="transmembrane region" description="Helical" evidence="1">
    <location>
        <begin position="122"/>
        <end position="140"/>
    </location>
</feature>
<feature type="transmembrane region" description="Helical" evidence="1">
    <location>
        <begin position="70"/>
        <end position="93"/>
    </location>
</feature>
<feature type="transmembrane region" description="Helical" evidence="1">
    <location>
        <begin position="180"/>
        <end position="197"/>
    </location>
</feature>
<evidence type="ECO:0000256" key="1">
    <source>
        <dbReference type="SAM" id="Phobius"/>
    </source>
</evidence>
<keyword evidence="1" id="KW-1133">Transmembrane helix</keyword>
<feature type="transmembrane region" description="Helical" evidence="1">
    <location>
        <begin position="209"/>
        <end position="226"/>
    </location>
</feature>
<feature type="transmembrane region" description="Helical" evidence="1">
    <location>
        <begin position="35"/>
        <end position="58"/>
    </location>
</feature>
<protein>
    <submittedName>
        <fullName evidence="2">TraX family protein</fullName>
    </submittedName>
</protein>
<gene>
    <name evidence="2" type="ORF">ACE1CA_28540</name>
</gene>
<comment type="caution">
    <text evidence="2">The sequence shown here is derived from an EMBL/GenBank/DDBJ whole genome shotgun (WGS) entry which is preliminary data.</text>
</comment>
<accession>A0ABV4WTN0</accession>
<dbReference type="Proteomes" id="UP001576780">
    <property type="component" value="Unassembled WGS sequence"/>
</dbReference>
<keyword evidence="1" id="KW-0812">Transmembrane</keyword>
<dbReference type="RefSeq" id="WP_413280772.1">
    <property type="nucleotide sequence ID" value="NZ_JBHFNT010000250.1"/>
</dbReference>
<feature type="transmembrane region" description="Helical" evidence="1">
    <location>
        <begin position="146"/>
        <end position="168"/>
    </location>
</feature>
<dbReference type="EMBL" id="JBHFNT010000250">
    <property type="protein sequence ID" value="MFB2838460.1"/>
    <property type="molecule type" value="Genomic_DNA"/>
</dbReference>
<dbReference type="InterPro" id="IPR008875">
    <property type="entry name" value="TraX"/>
</dbReference>
<sequence>MSDTVSKFNIPKLTAFDIKVIAFSLMIIDHVGRLFFPQVAIFVILGRLSFPLFAWLAAQGEKYTSDIKKYLFRLICWGIITQPIYSQVYYLVFSAPSELNILFTLALGVITIRCTKLVESKLLKFLIVIGFMIIAELLRVEGRMSSLITIYLMSIIDLGSAKWWLFFVGYRLLFIYINQWSYVELFAIASVAIIALYNGEQGARSKWFYPLYPLHLGILLLIKLWLSTDMNLP</sequence>